<proteinExistence type="predicted"/>
<dbReference type="Proteomes" id="UP000288351">
    <property type="component" value="Unassembled WGS sequence"/>
</dbReference>
<dbReference type="AlphaFoldDB" id="A0A059W3H2"/>
<accession>A0A059W3H2</accession>
<protein>
    <submittedName>
        <fullName evidence="1">Uncharacterized protein</fullName>
    </submittedName>
</protein>
<evidence type="ECO:0000313" key="2">
    <source>
        <dbReference type="Proteomes" id="UP000288351"/>
    </source>
</evidence>
<comment type="caution">
    <text evidence="1">The sequence shown here is derived from an EMBL/GenBank/DDBJ whole genome shotgun (WGS) entry which is preliminary data.</text>
</comment>
<reference evidence="1 2" key="1">
    <citation type="journal article" date="2019" name="Microbiol. Resour. Announc.">
        <title>Draft Genome Sequence of the Most Traditional epsilon-Poly-l-Lysine Producer, Streptomyces albulus NBRC14147.</title>
        <authorList>
            <person name="Yamanaka K."/>
            <person name="Hamano Y."/>
        </authorList>
    </citation>
    <scope>NUCLEOTIDE SEQUENCE [LARGE SCALE GENOMIC DNA]</scope>
    <source>
        <strain evidence="1 2">NBRC 14147</strain>
    </source>
</reference>
<name>A0A059W3H2_STRNR</name>
<dbReference type="EMBL" id="BHXC01000006">
    <property type="protein sequence ID" value="GCB90015.1"/>
    <property type="molecule type" value="Genomic_DNA"/>
</dbReference>
<gene>
    <name evidence="1" type="ORF">SALB_02709</name>
</gene>
<organism evidence="1 2">
    <name type="scientific">Streptomyces noursei</name>
    <name type="common">Streptomyces albulus</name>
    <dbReference type="NCBI Taxonomy" id="1971"/>
    <lineage>
        <taxon>Bacteria</taxon>
        <taxon>Bacillati</taxon>
        <taxon>Actinomycetota</taxon>
        <taxon>Actinomycetes</taxon>
        <taxon>Kitasatosporales</taxon>
        <taxon>Streptomycetaceae</taxon>
        <taxon>Streptomyces</taxon>
    </lineage>
</organism>
<sequence length="45" mass="5257">MISLPVRSWKTSNLEPRMSFIKSLIARIFGRKKSKKPDASIYPMF</sequence>
<evidence type="ECO:0000313" key="1">
    <source>
        <dbReference type="EMBL" id="GCB90015.1"/>
    </source>
</evidence>